<dbReference type="Proteomes" id="UP000199400">
    <property type="component" value="Unassembled WGS sequence"/>
</dbReference>
<evidence type="ECO:0000256" key="5">
    <source>
        <dbReference type="ARBA" id="ARBA00022840"/>
    </source>
</evidence>
<dbReference type="Gene3D" id="2.60.120.10">
    <property type="entry name" value="Jelly Rolls"/>
    <property type="match status" value="1"/>
</dbReference>
<evidence type="ECO:0000256" key="4">
    <source>
        <dbReference type="ARBA" id="ARBA00022777"/>
    </source>
</evidence>
<dbReference type="EMBL" id="FOMX01000050">
    <property type="protein sequence ID" value="SFF34383.1"/>
    <property type="molecule type" value="Genomic_DNA"/>
</dbReference>
<feature type="domain" description="Protein kinase" evidence="8">
    <location>
        <begin position="46"/>
        <end position="325"/>
    </location>
</feature>
<dbReference type="InterPro" id="IPR018490">
    <property type="entry name" value="cNMP-bd_dom_sf"/>
</dbReference>
<proteinExistence type="predicted"/>
<dbReference type="InterPro" id="IPR011009">
    <property type="entry name" value="Kinase-like_dom_sf"/>
</dbReference>
<dbReference type="Pfam" id="PF00069">
    <property type="entry name" value="Pkinase"/>
    <property type="match status" value="1"/>
</dbReference>
<dbReference type="PROSITE" id="PS00889">
    <property type="entry name" value="CNMP_BINDING_2"/>
    <property type="match status" value="1"/>
</dbReference>
<dbReference type="PANTHER" id="PTHR43289:SF6">
    <property type="entry name" value="SERINE_THREONINE-PROTEIN KINASE NEKL-3"/>
    <property type="match status" value="1"/>
</dbReference>
<keyword evidence="4 10" id="KW-0418">Kinase</keyword>
<dbReference type="Gene3D" id="3.30.200.20">
    <property type="entry name" value="Phosphorylase Kinase, domain 1"/>
    <property type="match status" value="1"/>
</dbReference>
<keyword evidence="3" id="KW-0547">Nucleotide-binding</keyword>
<keyword evidence="11" id="KW-1185">Reference proteome</keyword>
<dbReference type="PROSITE" id="PS50042">
    <property type="entry name" value="CNMP_BINDING_3"/>
    <property type="match status" value="1"/>
</dbReference>
<feature type="region of interest" description="Disordered" evidence="7">
    <location>
        <begin position="449"/>
        <end position="504"/>
    </location>
</feature>
<dbReference type="PRINTS" id="PR00103">
    <property type="entry name" value="CAMPKINASE"/>
</dbReference>
<evidence type="ECO:0000256" key="7">
    <source>
        <dbReference type="SAM" id="MobiDB-lite"/>
    </source>
</evidence>
<keyword evidence="6" id="KW-0142">cGMP-binding</keyword>
<dbReference type="PANTHER" id="PTHR43289">
    <property type="entry name" value="MITOGEN-ACTIVATED PROTEIN KINASE KINASE KINASE 20-RELATED"/>
    <property type="match status" value="1"/>
</dbReference>
<dbReference type="InterPro" id="IPR014710">
    <property type="entry name" value="RmlC-like_jellyroll"/>
</dbReference>
<dbReference type="CDD" id="cd14014">
    <property type="entry name" value="STKc_PknB_like"/>
    <property type="match status" value="1"/>
</dbReference>
<dbReference type="SUPFAM" id="SSF56112">
    <property type="entry name" value="Protein kinase-like (PK-like)"/>
    <property type="match status" value="1"/>
</dbReference>
<dbReference type="SUPFAM" id="SSF51206">
    <property type="entry name" value="cAMP-binding domain-like"/>
    <property type="match status" value="1"/>
</dbReference>
<protein>
    <submittedName>
        <fullName evidence="10">Serine/threonine protein kinase</fullName>
    </submittedName>
</protein>
<accession>A0A1I2HY64</accession>
<feature type="compositionally biased region" description="Pro residues" evidence="7">
    <location>
        <begin position="458"/>
        <end position="471"/>
    </location>
</feature>
<dbReference type="GO" id="GO:0030553">
    <property type="term" value="F:cGMP binding"/>
    <property type="evidence" value="ECO:0007669"/>
    <property type="project" value="UniProtKB-KW"/>
</dbReference>
<evidence type="ECO:0000256" key="1">
    <source>
        <dbReference type="ARBA" id="ARBA00022535"/>
    </source>
</evidence>
<dbReference type="SMART" id="SM00100">
    <property type="entry name" value="cNMP"/>
    <property type="match status" value="1"/>
</dbReference>
<keyword evidence="1" id="KW-0140">cGMP</keyword>
<dbReference type="RefSeq" id="WP_170136553.1">
    <property type="nucleotide sequence ID" value="NZ_FOMX01000050.1"/>
</dbReference>
<evidence type="ECO:0000259" key="8">
    <source>
        <dbReference type="PROSITE" id="PS50011"/>
    </source>
</evidence>
<dbReference type="GO" id="GO:0005524">
    <property type="term" value="F:ATP binding"/>
    <property type="evidence" value="ECO:0007669"/>
    <property type="project" value="UniProtKB-KW"/>
</dbReference>
<dbReference type="CDD" id="cd00038">
    <property type="entry name" value="CAP_ED"/>
    <property type="match status" value="1"/>
</dbReference>
<evidence type="ECO:0000256" key="6">
    <source>
        <dbReference type="ARBA" id="ARBA00022992"/>
    </source>
</evidence>
<keyword evidence="2" id="KW-0808">Transferase</keyword>
<reference evidence="11" key="1">
    <citation type="submission" date="2016-10" db="EMBL/GenBank/DDBJ databases">
        <authorList>
            <person name="Varghese N."/>
            <person name="Submissions S."/>
        </authorList>
    </citation>
    <scope>NUCLEOTIDE SEQUENCE [LARGE SCALE GENOMIC DNA]</scope>
    <source>
        <strain evidence="11">ATCC 25963</strain>
    </source>
</reference>
<dbReference type="STRING" id="54.SAMN02745121_08274"/>
<dbReference type="Pfam" id="PF00027">
    <property type="entry name" value="cNMP_binding"/>
    <property type="match status" value="1"/>
</dbReference>
<dbReference type="InterPro" id="IPR008271">
    <property type="entry name" value="Ser/Thr_kinase_AS"/>
</dbReference>
<dbReference type="InterPro" id="IPR018488">
    <property type="entry name" value="cNMP-bd_CS"/>
</dbReference>
<dbReference type="PROSITE" id="PS00108">
    <property type="entry name" value="PROTEIN_KINASE_ST"/>
    <property type="match status" value="1"/>
</dbReference>
<evidence type="ECO:0000313" key="11">
    <source>
        <dbReference type="Proteomes" id="UP000199400"/>
    </source>
</evidence>
<sequence>MPGRRPGGSSPSVALERLFDRDSPLSYEERLEALIRAALPEQVPRLSFGAELARGGMGSVRLAFDEVLQRRMAAKTMHAKTYEHLILVHGFLREAQVTGQLDHPNIVPIHELGRDDQGQLYFTMKLVEGQSLKALIGGEPATDHERLFHRLEIFVKVCDALSFAHSRGVIHCDIKSANVMVGAYGQVYLMDWGGAQLLPVRPGAAEEQWVRDALPPLPPSETDGLVFGTPSYMSPEQANSQPLDERADVFSMGALLYEVMVGKPPYQARTAMDALILAREAKFAPPDAHVAVPFPRELVRIVTRALRRDPDDRYPSVAALQADIVRLLRGSGSFQTVRFAAGDHVIREGEIGDAAYIVLAGKLEVYKLEAGHHVSLRWLGPGDVFGETSIFAASRRTASVLVVEDATLTKITSDLIEEELTSMKPWMGAFVRTLAARFAGVESRAPRTSAAVERAPISAPPRSAPPSPPPTASGGESVIIDIDEPLDEGLDGSDMHATLLARRD</sequence>
<dbReference type="InterPro" id="IPR000595">
    <property type="entry name" value="cNMP-bd_dom"/>
</dbReference>
<evidence type="ECO:0000313" key="10">
    <source>
        <dbReference type="EMBL" id="SFF34383.1"/>
    </source>
</evidence>
<dbReference type="GO" id="GO:0004674">
    <property type="term" value="F:protein serine/threonine kinase activity"/>
    <property type="evidence" value="ECO:0007669"/>
    <property type="project" value="UniProtKB-KW"/>
</dbReference>
<keyword evidence="5" id="KW-0067">ATP-binding</keyword>
<evidence type="ECO:0000259" key="9">
    <source>
        <dbReference type="PROSITE" id="PS50042"/>
    </source>
</evidence>
<dbReference type="Gene3D" id="1.10.510.10">
    <property type="entry name" value="Transferase(Phosphotransferase) domain 1"/>
    <property type="match status" value="1"/>
</dbReference>
<evidence type="ECO:0000256" key="3">
    <source>
        <dbReference type="ARBA" id="ARBA00022741"/>
    </source>
</evidence>
<dbReference type="SMART" id="SM00220">
    <property type="entry name" value="S_TKc"/>
    <property type="match status" value="1"/>
</dbReference>
<gene>
    <name evidence="10" type="ORF">SAMN02745121_08274</name>
</gene>
<dbReference type="PROSITE" id="PS50011">
    <property type="entry name" value="PROTEIN_KINASE_DOM"/>
    <property type="match status" value="1"/>
</dbReference>
<evidence type="ECO:0000256" key="2">
    <source>
        <dbReference type="ARBA" id="ARBA00022679"/>
    </source>
</evidence>
<dbReference type="AlphaFoldDB" id="A0A1I2HY64"/>
<keyword evidence="10" id="KW-0723">Serine/threonine-protein kinase</keyword>
<name>A0A1I2HY64_9BACT</name>
<organism evidence="10 11">
    <name type="scientific">Nannocystis exedens</name>
    <dbReference type="NCBI Taxonomy" id="54"/>
    <lineage>
        <taxon>Bacteria</taxon>
        <taxon>Pseudomonadati</taxon>
        <taxon>Myxococcota</taxon>
        <taxon>Polyangia</taxon>
        <taxon>Nannocystales</taxon>
        <taxon>Nannocystaceae</taxon>
        <taxon>Nannocystis</taxon>
    </lineage>
</organism>
<feature type="domain" description="Cyclic nucleotide-binding" evidence="9">
    <location>
        <begin position="333"/>
        <end position="420"/>
    </location>
</feature>
<dbReference type="InterPro" id="IPR000719">
    <property type="entry name" value="Prot_kinase_dom"/>
</dbReference>
<feature type="compositionally biased region" description="Acidic residues" evidence="7">
    <location>
        <begin position="481"/>
        <end position="491"/>
    </location>
</feature>